<name>A0AB39ZW31_DROSZ</name>
<dbReference type="InterPro" id="IPR024079">
    <property type="entry name" value="MetalloPept_cat_dom_sf"/>
</dbReference>
<gene>
    <name evidence="10" type="primary">LOC108020611</name>
</gene>
<dbReference type="GeneID" id="108020611"/>
<feature type="binding site" evidence="6">
    <location>
        <position position="174"/>
    </location>
    <ligand>
        <name>Zn(2+)</name>
        <dbReference type="ChEBI" id="CHEBI:29105"/>
        <note>catalytic</note>
    </ligand>
</feature>
<evidence type="ECO:0000256" key="7">
    <source>
        <dbReference type="RuleBase" id="RU361183"/>
    </source>
</evidence>
<keyword evidence="7" id="KW-0732">Signal</keyword>
<accession>A0AB39ZW31</accession>
<feature type="signal peptide" evidence="7">
    <location>
        <begin position="1"/>
        <end position="22"/>
    </location>
</feature>
<dbReference type="Proteomes" id="UP001652628">
    <property type="component" value="Chromosome 3"/>
</dbReference>
<feature type="active site" evidence="6">
    <location>
        <position position="165"/>
    </location>
</feature>
<dbReference type="PANTHER" id="PTHR10127:SF780">
    <property type="entry name" value="METALLOENDOPEPTIDASE"/>
    <property type="match status" value="1"/>
</dbReference>
<dbReference type="Pfam" id="PF01400">
    <property type="entry name" value="Astacin"/>
    <property type="match status" value="1"/>
</dbReference>
<dbReference type="Gene3D" id="3.40.390.10">
    <property type="entry name" value="Collagenase (Catalytic Domain)"/>
    <property type="match status" value="1"/>
</dbReference>
<keyword evidence="9" id="KW-1185">Reference proteome</keyword>
<keyword evidence="3 6" id="KW-0378">Hydrolase</keyword>
<keyword evidence="1 6" id="KW-0645">Protease</keyword>
<dbReference type="PRINTS" id="PR00480">
    <property type="entry name" value="ASTACIN"/>
</dbReference>
<evidence type="ECO:0000313" key="10">
    <source>
        <dbReference type="RefSeq" id="XP_016944449.4"/>
    </source>
</evidence>
<organism evidence="9 10">
    <name type="scientific">Drosophila suzukii</name>
    <name type="common">Spotted-wing drosophila fruit fly</name>
    <dbReference type="NCBI Taxonomy" id="28584"/>
    <lineage>
        <taxon>Eukaryota</taxon>
        <taxon>Metazoa</taxon>
        <taxon>Ecdysozoa</taxon>
        <taxon>Arthropoda</taxon>
        <taxon>Hexapoda</taxon>
        <taxon>Insecta</taxon>
        <taxon>Pterygota</taxon>
        <taxon>Neoptera</taxon>
        <taxon>Endopterygota</taxon>
        <taxon>Diptera</taxon>
        <taxon>Brachycera</taxon>
        <taxon>Muscomorpha</taxon>
        <taxon>Ephydroidea</taxon>
        <taxon>Drosophilidae</taxon>
        <taxon>Drosophila</taxon>
        <taxon>Sophophora</taxon>
    </lineage>
</organism>
<dbReference type="PROSITE" id="PS51864">
    <property type="entry name" value="ASTACIN"/>
    <property type="match status" value="1"/>
</dbReference>
<dbReference type="GO" id="GO:0004222">
    <property type="term" value="F:metalloendopeptidase activity"/>
    <property type="evidence" value="ECO:0007669"/>
    <property type="project" value="UniProtKB-UniRule"/>
</dbReference>
<feature type="domain" description="Peptidase M12A" evidence="8">
    <location>
        <begin position="63"/>
        <end position="259"/>
    </location>
</feature>
<comment type="caution">
    <text evidence="6">Lacks conserved residue(s) required for the propagation of feature annotation.</text>
</comment>
<dbReference type="GO" id="GO:0006508">
    <property type="term" value="P:proteolysis"/>
    <property type="evidence" value="ECO:0007669"/>
    <property type="project" value="UniProtKB-KW"/>
</dbReference>
<evidence type="ECO:0000256" key="5">
    <source>
        <dbReference type="ARBA" id="ARBA00023049"/>
    </source>
</evidence>
<dbReference type="AlphaFoldDB" id="A0AB39ZW31"/>
<dbReference type="InterPro" id="IPR034035">
    <property type="entry name" value="Astacin-like_dom"/>
</dbReference>
<dbReference type="SUPFAM" id="SSF55486">
    <property type="entry name" value="Metalloproteases ('zincins'), catalytic domain"/>
    <property type="match status" value="1"/>
</dbReference>
<dbReference type="CDD" id="cd04280">
    <property type="entry name" value="ZnMc_astacin_like"/>
    <property type="match status" value="1"/>
</dbReference>
<evidence type="ECO:0000256" key="1">
    <source>
        <dbReference type="ARBA" id="ARBA00022670"/>
    </source>
</evidence>
<dbReference type="PANTHER" id="PTHR10127">
    <property type="entry name" value="DISCOIDIN, CUB, EGF, LAMININ , AND ZINC METALLOPROTEASE DOMAIN CONTAINING"/>
    <property type="match status" value="1"/>
</dbReference>
<reference evidence="10" key="1">
    <citation type="submission" date="2025-08" db="UniProtKB">
        <authorList>
            <consortium name="RefSeq"/>
        </authorList>
    </citation>
    <scope>IDENTIFICATION</scope>
</reference>
<keyword evidence="4 6" id="KW-0862">Zinc</keyword>
<evidence type="ECO:0000313" key="9">
    <source>
        <dbReference type="Proteomes" id="UP001652628"/>
    </source>
</evidence>
<comment type="cofactor">
    <cofactor evidence="6 7">
        <name>Zn(2+)</name>
        <dbReference type="ChEBI" id="CHEBI:29105"/>
    </cofactor>
    <text evidence="6 7">Binds 1 zinc ion per subunit.</text>
</comment>
<evidence type="ECO:0000256" key="6">
    <source>
        <dbReference type="PROSITE-ProRule" id="PRU01211"/>
    </source>
</evidence>
<evidence type="ECO:0000259" key="8">
    <source>
        <dbReference type="PROSITE" id="PS51864"/>
    </source>
</evidence>
<dbReference type="EC" id="3.4.24.-" evidence="7"/>
<feature type="binding site" evidence="6">
    <location>
        <position position="164"/>
    </location>
    <ligand>
        <name>Zn(2+)</name>
        <dbReference type="ChEBI" id="CHEBI:29105"/>
        <note>catalytic</note>
    </ligand>
</feature>
<dbReference type="InterPro" id="IPR006026">
    <property type="entry name" value="Peptidase_Metallo"/>
</dbReference>
<dbReference type="RefSeq" id="XP_016944449.4">
    <property type="nucleotide sequence ID" value="XM_017088960.4"/>
</dbReference>
<proteinExistence type="predicted"/>
<feature type="binding site" evidence="6">
    <location>
        <position position="168"/>
    </location>
    <ligand>
        <name>Zn(2+)</name>
        <dbReference type="ChEBI" id="CHEBI:29105"/>
        <note>catalytic</note>
    </ligand>
</feature>
<keyword evidence="2 6" id="KW-0479">Metal-binding</keyword>
<feature type="chain" id="PRO_5044994606" description="Metalloendopeptidase" evidence="7">
    <location>
        <begin position="23"/>
        <end position="260"/>
    </location>
</feature>
<sequence length="260" mass="29589">MEKSQSKPSLFLLLVILGITLGHFKPMDLNKKSHNPEERGNYFEGDIVLPDWNPRSNGINMRNGVLDLNRRWPGGVVPYEINGIFLPNHMKIIEDAFKEFHTRTCVRFKPRTTEKDYISIESENSGCWSKIGRVGGRQEVNLQVNLEVNLEKPDCLYKVGVPIHELMHALGFCHEHSRPDRDLYVIVKNKTQINTPDYVKLGPGVSTDFGEKYDYTSVMHYTGDFLIALIDTPDVKNMGQVDGFSAADVRKINAMYNCNA</sequence>
<evidence type="ECO:0000256" key="3">
    <source>
        <dbReference type="ARBA" id="ARBA00022801"/>
    </source>
</evidence>
<dbReference type="GO" id="GO:0008270">
    <property type="term" value="F:zinc ion binding"/>
    <property type="evidence" value="ECO:0007669"/>
    <property type="project" value="UniProtKB-UniRule"/>
</dbReference>
<protein>
    <recommendedName>
        <fullName evidence="7">Metalloendopeptidase</fullName>
        <ecNumber evidence="7">3.4.24.-</ecNumber>
    </recommendedName>
</protein>
<evidence type="ECO:0000256" key="2">
    <source>
        <dbReference type="ARBA" id="ARBA00022723"/>
    </source>
</evidence>
<dbReference type="InterPro" id="IPR001506">
    <property type="entry name" value="Peptidase_M12A"/>
</dbReference>
<dbReference type="SMART" id="SM00235">
    <property type="entry name" value="ZnMc"/>
    <property type="match status" value="1"/>
</dbReference>
<keyword evidence="5 6" id="KW-0482">Metalloprotease</keyword>
<evidence type="ECO:0000256" key="4">
    <source>
        <dbReference type="ARBA" id="ARBA00022833"/>
    </source>
</evidence>